<dbReference type="InterPro" id="IPR002793">
    <property type="entry name" value="Endonuclease_NucS"/>
</dbReference>
<keyword evidence="2 6" id="KW-0540">Nuclease</keyword>
<feature type="domain" description="Endonuclease NucS N-terminal PH-like" evidence="8">
    <location>
        <begin position="8"/>
        <end position="112"/>
    </location>
</feature>
<comment type="caution">
    <text evidence="9">The sequence shown here is derived from an EMBL/GenBank/DDBJ whole genome shotgun (WGS) entry which is preliminary data.</text>
</comment>
<evidence type="ECO:0000259" key="7">
    <source>
        <dbReference type="Pfam" id="PF01939"/>
    </source>
</evidence>
<keyword evidence="1 6" id="KW-0963">Cytoplasm</keyword>
<keyword evidence="5 6" id="KW-0238">DNA-binding</keyword>
<evidence type="ECO:0000256" key="4">
    <source>
        <dbReference type="ARBA" id="ARBA00022801"/>
    </source>
</evidence>
<dbReference type="GO" id="GO:0004519">
    <property type="term" value="F:endonuclease activity"/>
    <property type="evidence" value="ECO:0007669"/>
    <property type="project" value="UniProtKB-KW"/>
</dbReference>
<evidence type="ECO:0000256" key="3">
    <source>
        <dbReference type="ARBA" id="ARBA00022759"/>
    </source>
</evidence>
<dbReference type="EC" id="3.1.-.-" evidence="6"/>
<dbReference type="InterPro" id="IPR049173">
    <property type="entry name" value="NucS_N_sf"/>
</dbReference>
<dbReference type="EMBL" id="BAABAZ010000005">
    <property type="protein sequence ID" value="GAA4284017.1"/>
    <property type="molecule type" value="Genomic_DNA"/>
</dbReference>
<evidence type="ECO:0000313" key="9">
    <source>
        <dbReference type="EMBL" id="GAA4284017.1"/>
    </source>
</evidence>
<dbReference type="PANTHER" id="PTHR38814:SF1">
    <property type="entry name" value="ENDONUCLEASE NUCS"/>
    <property type="match status" value="1"/>
</dbReference>
<dbReference type="Gene3D" id="3.40.1350.10">
    <property type="match status" value="1"/>
</dbReference>
<comment type="similarity">
    <text evidence="6">Belongs to the NucS endonuclease family.</text>
</comment>
<dbReference type="InterPro" id="IPR048302">
    <property type="entry name" value="NucS_N"/>
</dbReference>
<keyword evidence="3 6" id="KW-0255">Endonuclease</keyword>
<feature type="domain" description="Endonuclease NucS C-terminal" evidence="7">
    <location>
        <begin position="119"/>
        <end position="235"/>
    </location>
</feature>
<dbReference type="Gene3D" id="2.70.180.20">
    <property type="match status" value="1"/>
</dbReference>
<dbReference type="Pfam" id="PF01939">
    <property type="entry name" value="NucS_C"/>
    <property type="match status" value="1"/>
</dbReference>
<dbReference type="HAMAP" id="MF_00722">
    <property type="entry name" value="NucS"/>
    <property type="match status" value="1"/>
</dbReference>
<evidence type="ECO:0000256" key="2">
    <source>
        <dbReference type="ARBA" id="ARBA00022722"/>
    </source>
</evidence>
<sequence length="239" mass="25863">MVSRTVAQVRVVIAKCSVDYAGRLTAHLPLAARLLMIKADGSVLVHSDGGSYKPLNWMSPPCTLQVLDPDEDQCAAGFTEIWTVTQAKTGDRLVISIAEVISDSSHDLGVDPGLVKDGVEAHLQELLAEHIETLGDGYSTVRREFMTAVGPVDILAKDSEGVSVAVEIKRRGGIDGVEQLTRYLELMNRDPLLAPVNGVFAAQEIKPQARALAQDRGIRCVVLDYDALRGMDDPASRLF</sequence>
<organism evidence="9 10">
    <name type="scientific">Brevibacterium daeguense</name>
    <dbReference type="NCBI Taxonomy" id="909936"/>
    <lineage>
        <taxon>Bacteria</taxon>
        <taxon>Bacillati</taxon>
        <taxon>Actinomycetota</taxon>
        <taxon>Actinomycetes</taxon>
        <taxon>Micrococcales</taxon>
        <taxon>Brevibacteriaceae</taxon>
        <taxon>Brevibacterium</taxon>
    </lineage>
</organism>
<keyword evidence="10" id="KW-1185">Reference proteome</keyword>
<comment type="subcellular location">
    <subcellularLocation>
        <location evidence="6">Cytoplasm</location>
    </subcellularLocation>
</comment>
<protein>
    <recommendedName>
        <fullName evidence="6">Endonuclease NucS</fullName>
        <ecNumber evidence="6">3.1.-.-</ecNumber>
    </recommendedName>
</protein>
<dbReference type="InterPro" id="IPR011856">
    <property type="entry name" value="tRNA_endonuc-like_dom_sf"/>
</dbReference>
<dbReference type="InterPro" id="IPR048301">
    <property type="entry name" value="NucS_C"/>
</dbReference>
<keyword evidence="4 6" id="KW-0378">Hydrolase</keyword>
<dbReference type="Pfam" id="PF21003">
    <property type="entry name" value="NucS_N"/>
    <property type="match status" value="1"/>
</dbReference>
<evidence type="ECO:0000259" key="8">
    <source>
        <dbReference type="Pfam" id="PF21003"/>
    </source>
</evidence>
<dbReference type="Proteomes" id="UP001501586">
    <property type="component" value="Unassembled WGS sequence"/>
</dbReference>
<evidence type="ECO:0000313" key="10">
    <source>
        <dbReference type="Proteomes" id="UP001501586"/>
    </source>
</evidence>
<name>A0ABN0IFY5_9MICO</name>
<proteinExistence type="inferred from homology"/>
<accession>A0ABN0IFY5</accession>
<evidence type="ECO:0000256" key="6">
    <source>
        <dbReference type="HAMAP-Rule" id="MF_00722"/>
    </source>
</evidence>
<dbReference type="NCBIfam" id="NF002876">
    <property type="entry name" value="PRK03298.1"/>
    <property type="match status" value="1"/>
</dbReference>
<gene>
    <name evidence="6 9" type="primary">nucS</name>
    <name evidence="9" type="ORF">GCM10022261_15480</name>
</gene>
<evidence type="ECO:0000256" key="5">
    <source>
        <dbReference type="ARBA" id="ARBA00023125"/>
    </source>
</evidence>
<comment type="function">
    <text evidence="6">Cleaves both 3' and 5' ssDNA extremities of branched DNA structures.</text>
</comment>
<reference evidence="10" key="1">
    <citation type="journal article" date="2019" name="Int. J. Syst. Evol. Microbiol.">
        <title>The Global Catalogue of Microorganisms (GCM) 10K type strain sequencing project: providing services to taxonomists for standard genome sequencing and annotation.</title>
        <authorList>
            <consortium name="The Broad Institute Genomics Platform"/>
            <consortium name="The Broad Institute Genome Sequencing Center for Infectious Disease"/>
            <person name="Wu L."/>
            <person name="Ma J."/>
        </authorList>
    </citation>
    <scope>NUCLEOTIDE SEQUENCE [LARGE SCALE GENOMIC DNA]</scope>
    <source>
        <strain evidence="10">JCM 17458</strain>
    </source>
</reference>
<dbReference type="CDD" id="cd22341">
    <property type="entry name" value="NucS-like"/>
    <property type="match status" value="1"/>
</dbReference>
<evidence type="ECO:0000256" key="1">
    <source>
        <dbReference type="ARBA" id="ARBA00022490"/>
    </source>
</evidence>
<dbReference type="PANTHER" id="PTHR38814">
    <property type="entry name" value="ENDONUCLEASE NUCS"/>
    <property type="match status" value="1"/>
</dbReference>